<dbReference type="PANTHER" id="PTHR11552">
    <property type="entry name" value="GLUCOSE-METHANOL-CHOLINE GMC OXIDOREDUCTASE"/>
    <property type="match status" value="1"/>
</dbReference>
<protein>
    <submittedName>
        <fullName evidence="9">Choline dehydrogenase</fullName>
    </submittedName>
</protein>
<dbReference type="SUPFAM" id="SSF54373">
    <property type="entry name" value="FAD-linked reductases, C-terminal domain"/>
    <property type="match status" value="1"/>
</dbReference>
<dbReference type="InterPro" id="IPR007867">
    <property type="entry name" value="GMC_OxRtase_C"/>
</dbReference>
<evidence type="ECO:0000256" key="5">
    <source>
        <dbReference type="PIRSR" id="PIRSR000137-2"/>
    </source>
</evidence>
<dbReference type="SUPFAM" id="SSF51905">
    <property type="entry name" value="FAD/NAD(P)-binding domain"/>
    <property type="match status" value="1"/>
</dbReference>
<dbReference type="GO" id="GO:0050660">
    <property type="term" value="F:flavin adenine dinucleotide binding"/>
    <property type="evidence" value="ECO:0007669"/>
    <property type="project" value="InterPro"/>
</dbReference>
<evidence type="ECO:0000313" key="9">
    <source>
        <dbReference type="EMBL" id="GGO76299.1"/>
    </source>
</evidence>
<dbReference type="Pfam" id="PF00732">
    <property type="entry name" value="GMC_oxred_N"/>
    <property type="match status" value="1"/>
</dbReference>
<feature type="domain" description="Glucose-methanol-choline oxidoreductase N-terminal" evidence="7">
    <location>
        <begin position="87"/>
        <end position="110"/>
    </location>
</feature>
<dbReference type="PIRSF" id="PIRSF000137">
    <property type="entry name" value="Alcohol_oxidase"/>
    <property type="match status" value="1"/>
</dbReference>
<comment type="similarity">
    <text evidence="2 6">Belongs to the GMC oxidoreductase family.</text>
</comment>
<sequence>MLKNQSSSEFDYIVVGSGAAGAIVAERLSSDPSNNVCLLEAGGRDWHPFIHIPVGFIKTIFNPKLAWQFYTEGKNETGGRRIPIPQGKTLGGSTSINGLVFNRGDRSDYDYWSELGNTGWDYDSVLPYFKRIERCEFPVDEKYRSRDGVIPISRLDWIHPVCEAFMDSAEERGIPRNADYNGEAQIGVGYYQRAISNGFRMSTARTYLKAARSRDNLHIRTHAQATRVILEGKRAKGVEYYDSRRKQYVTVFARKEVIISAGAINTPKLLQLSGIGEPGLLESLGIPVQHRLPGVGENLSDHYSIRISCRVRNILTINEEARGIRLFRQVLRWLFKKPSVLGLSPSLVHIFWKSDEKMDFSDLQGVFTPASYKKGYVGVLDNYPGMTCGFWQHRPQSRGYVRIASRDPLADPVVQPNYLTHPEDLHVLVKGIRLARSILTAPSLEQYRDAETFPGADVDSDEALEKFVREFGVSSYHLNGTAKMGPASDEMAVVDPQLRVHGLEGLRVIDSSVMPRITSSNICAPTMMIAEKGADMILKGK</sequence>
<feature type="binding site" evidence="5">
    <location>
        <begin position="97"/>
        <end position="100"/>
    </location>
    <ligand>
        <name>FAD</name>
        <dbReference type="ChEBI" id="CHEBI:57692"/>
    </ligand>
</feature>
<gene>
    <name evidence="9" type="ORF">GCM10011348_03170</name>
</gene>
<dbReference type="RefSeq" id="WP_188857611.1">
    <property type="nucleotide sequence ID" value="NZ_BMLT01000001.1"/>
</dbReference>
<dbReference type="Gene3D" id="3.30.560.10">
    <property type="entry name" value="Glucose Oxidase, domain 3"/>
    <property type="match status" value="1"/>
</dbReference>
<dbReference type="PROSITE" id="PS00624">
    <property type="entry name" value="GMC_OXRED_2"/>
    <property type="match status" value="1"/>
</dbReference>
<dbReference type="InterPro" id="IPR012132">
    <property type="entry name" value="GMC_OxRdtase"/>
</dbReference>
<dbReference type="Proteomes" id="UP000599578">
    <property type="component" value="Unassembled WGS sequence"/>
</dbReference>
<reference evidence="9 10" key="1">
    <citation type="journal article" date="2014" name="Int. J. Syst. Evol. Microbiol.">
        <title>Complete genome sequence of Corynebacterium casei LMG S-19264T (=DSM 44701T), isolated from a smear-ripened cheese.</title>
        <authorList>
            <consortium name="US DOE Joint Genome Institute (JGI-PGF)"/>
            <person name="Walter F."/>
            <person name="Albersmeier A."/>
            <person name="Kalinowski J."/>
            <person name="Ruckert C."/>
        </authorList>
    </citation>
    <scope>NUCLEOTIDE SEQUENCE [LARGE SCALE GENOMIC DNA]</scope>
    <source>
        <strain evidence="9 10">CGMCC 1.7286</strain>
    </source>
</reference>
<name>A0A917Z664_9GAMM</name>
<keyword evidence="10" id="KW-1185">Reference proteome</keyword>
<evidence type="ECO:0000256" key="3">
    <source>
        <dbReference type="ARBA" id="ARBA00022630"/>
    </source>
</evidence>
<dbReference type="GO" id="GO:0016614">
    <property type="term" value="F:oxidoreductase activity, acting on CH-OH group of donors"/>
    <property type="evidence" value="ECO:0007669"/>
    <property type="project" value="InterPro"/>
</dbReference>
<evidence type="ECO:0000256" key="4">
    <source>
        <dbReference type="ARBA" id="ARBA00022827"/>
    </source>
</evidence>
<dbReference type="EMBL" id="BMLT01000001">
    <property type="protein sequence ID" value="GGO76299.1"/>
    <property type="molecule type" value="Genomic_DNA"/>
</dbReference>
<evidence type="ECO:0000256" key="1">
    <source>
        <dbReference type="ARBA" id="ARBA00001974"/>
    </source>
</evidence>
<dbReference type="InterPro" id="IPR000172">
    <property type="entry name" value="GMC_OxRdtase_N"/>
</dbReference>
<evidence type="ECO:0000256" key="6">
    <source>
        <dbReference type="RuleBase" id="RU003968"/>
    </source>
</evidence>
<comment type="cofactor">
    <cofactor evidence="1 5">
        <name>FAD</name>
        <dbReference type="ChEBI" id="CHEBI:57692"/>
    </cofactor>
</comment>
<comment type="caution">
    <text evidence="9">The sequence shown here is derived from an EMBL/GenBank/DDBJ whole genome shotgun (WGS) entry which is preliminary data.</text>
</comment>
<dbReference type="Pfam" id="PF05199">
    <property type="entry name" value="GMC_oxred_C"/>
    <property type="match status" value="1"/>
</dbReference>
<keyword evidence="3 6" id="KW-0285">Flavoprotein</keyword>
<evidence type="ECO:0000313" key="10">
    <source>
        <dbReference type="Proteomes" id="UP000599578"/>
    </source>
</evidence>
<feature type="domain" description="Glucose-methanol-choline oxidoreductase N-terminal" evidence="8">
    <location>
        <begin position="262"/>
        <end position="276"/>
    </location>
</feature>
<keyword evidence="4 5" id="KW-0274">FAD</keyword>
<dbReference type="PANTHER" id="PTHR11552:SF147">
    <property type="entry name" value="CHOLINE DEHYDROGENASE, MITOCHONDRIAL"/>
    <property type="match status" value="1"/>
</dbReference>
<evidence type="ECO:0000259" key="7">
    <source>
        <dbReference type="PROSITE" id="PS00623"/>
    </source>
</evidence>
<dbReference type="AlphaFoldDB" id="A0A917Z664"/>
<dbReference type="InterPro" id="IPR036188">
    <property type="entry name" value="FAD/NAD-bd_sf"/>
</dbReference>
<dbReference type="Gene3D" id="3.50.50.60">
    <property type="entry name" value="FAD/NAD(P)-binding domain"/>
    <property type="match status" value="1"/>
</dbReference>
<evidence type="ECO:0000256" key="2">
    <source>
        <dbReference type="ARBA" id="ARBA00010790"/>
    </source>
</evidence>
<evidence type="ECO:0000259" key="8">
    <source>
        <dbReference type="PROSITE" id="PS00624"/>
    </source>
</evidence>
<organism evidence="9 10">
    <name type="scientific">Marinobacterium nitratireducens</name>
    <dbReference type="NCBI Taxonomy" id="518897"/>
    <lineage>
        <taxon>Bacteria</taxon>
        <taxon>Pseudomonadati</taxon>
        <taxon>Pseudomonadota</taxon>
        <taxon>Gammaproteobacteria</taxon>
        <taxon>Oceanospirillales</taxon>
        <taxon>Oceanospirillaceae</taxon>
        <taxon>Marinobacterium</taxon>
    </lineage>
</organism>
<proteinExistence type="inferred from homology"/>
<dbReference type="PROSITE" id="PS00623">
    <property type="entry name" value="GMC_OXRED_1"/>
    <property type="match status" value="1"/>
</dbReference>
<accession>A0A917Z664</accession>